<dbReference type="CDD" id="cd07826">
    <property type="entry name" value="SRPBCC_CalC_Aha1-like_9"/>
    <property type="match status" value="1"/>
</dbReference>
<comment type="similarity">
    <text evidence="1">Belongs to the AHA1 family.</text>
</comment>
<dbReference type="Gene3D" id="3.30.530.20">
    <property type="match status" value="1"/>
</dbReference>
<dbReference type="Proteomes" id="UP000290932">
    <property type="component" value="Unassembled WGS sequence"/>
</dbReference>
<dbReference type="InterPro" id="IPR013538">
    <property type="entry name" value="ASHA1/2-like_C"/>
</dbReference>
<dbReference type="Pfam" id="PF08327">
    <property type="entry name" value="AHSA1"/>
    <property type="match status" value="1"/>
</dbReference>
<proteinExistence type="inferred from homology"/>
<protein>
    <submittedName>
        <fullName evidence="3">ATPase</fullName>
    </submittedName>
</protein>
<evidence type="ECO:0000259" key="2">
    <source>
        <dbReference type="Pfam" id="PF08327"/>
    </source>
</evidence>
<organism evidence="3 4">
    <name type="scientific">Methanoculleus taiwanensis</name>
    <dbReference type="NCBI Taxonomy" id="1550565"/>
    <lineage>
        <taxon>Archaea</taxon>
        <taxon>Methanobacteriati</taxon>
        <taxon>Methanobacteriota</taxon>
        <taxon>Stenosarchaea group</taxon>
        <taxon>Methanomicrobia</taxon>
        <taxon>Methanomicrobiales</taxon>
        <taxon>Methanomicrobiaceae</taxon>
        <taxon>Methanoculleus</taxon>
    </lineage>
</organism>
<evidence type="ECO:0000313" key="4">
    <source>
        <dbReference type="Proteomes" id="UP000290932"/>
    </source>
</evidence>
<evidence type="ECO:0000313" key="3">
    <source>
        <dbReference type="EMBL" id="RXE56607.1"/>
    </source>
</evidence>
<evidence type="ECO:0000256" key="1">
    <source>
        <dbReference type="ARBA" id="ARBA00006817"/>
    </source>
</evidence>
<name>A0A498H2C6_9EURY</name>
<sequence length="159" mass="18385">MAKMNITAEPGKQEIVMTRIFDAPREDVWRTVTVPELIPRWWGSRSFTTTVTVRDVRPGGIWRFVQRDADGNEYAFHGVYHEVALPERLVYTSEFEGMPGRVQLETVTFEDLNGRTKMTDRSIFQIVEDRDGMLQSGMEKEVTESMDRLAGLVEKQRAR</sequence>
<feature type="domain" description="Activator of Hsp90 ATPase homologue 1/2-like C-terminal" evidence="2">
    <location>
        <begin position="22"/>
        <end position="154"/>
    </location>
</feature>
<accession>A0A498H2C6</accession>
<comment type="caution">
    <text evidence="3">The sequence shown here is derived from an EMBL/GenBank/DDBJ whole genome shotgun (WGS) entry which is preliminary data.</text>
</comment>
<reference evidence="3 4" key="1">
    <citation type="journal article" date="2015" name="Int. J. Syst. Evol. Microbiol.">
        <title>Methanoculleus taiwanensis sp. nov., a methanogen isolated from deep marine sediment at the deformation front area near Taiwan.</title>
        <authorList>
            <person name="Weng C.Y."/>
            <person name="Chen S.C."/>
            <person name="Lai M.C."/>
            <person name="Wu S.Y."/>
            <person name="Lin S."/>
            <person name="Yang T.F."/>
            <person name="Chen P.C."/>
        </authorList>
    </citation>
    <scope>NUCLEOTIDE SEQUENCE [LARGE SCALE GENOMIC DNA]</scope>
    <source>
        <strain evidence="3 4">CYW4</strain>
    </source>
</reference>
<dbReference type="AlphaFoldDB" id="A0A498H2C6"/>
<dbReference type="InterPro" id="IPR023393">
    <property type="entry name" value="START-like_dom_sf"/>
</dbReference>
<dbReference type="EMBL" id="LHQS01000002">
    <property type="protein sequence ID" value="RXE56607.1"/>
    <property type="molecule type" value="Genomic_DNA"/>
</dbReference>
<dbReference type="OrthoDB" id="165863at2157"/>
<keyword evidence="4" id="KW-1185">Reference proteome</keyword>
<gene>
    <name evidence="3" type="ORF">ABH15_09950</name>
</gene>
<dbReference type="SUPFAM" id="SSF55961">
    <property type="entry name" value="Bet v1-like"/>
    <property type="match status" value="1"/>
</dbReference>